<sequence length="331" mass="36157">MPQQIASPDLSVVICTYNGAQRLPAVLDALVGQRASEDFSWEVVVVDNGSTDGTRLIVEAFAASDLLPSLRYVPEPEPGLTAARLGGVRRTAAPWIAFVDDDNLLEPDWIAAVARAIGSHPDAGGIGGEIRLEWEAPPPAYLRPFGFCFAEQQVGPAERRADSLAGAGMVLNREALVASGWVDGPLLSDRTGKSLVSGGDVEIAQRVRHAGYQLWLTPAAVLRHRIPRERTTRRYLFEINVQLGISSAVMGVLTWPGDWRSWRQMAAGERARWLRTVRRGLFWSALRRRELTAAVAWACFARGYARGVRRCLALGPTERERLLGAGAARDG</sequence>
<dbReference type="InterPro" id="IPR050834">
    <property type="entry name" value="Glycosyltransf_2"/>
</dbReference>
<protein>
    <recommendedName>
        <fullName evidence="1">Glycosyltransferase 2-like domain-containing protein</fullName>
    </recommendedName>
</protein>
<name>A0A6J4TMF1_9SPHN</name>
<dbReference type="InterPro" id="IPR029044">
    <property type="entry name" value="Nucleotide-diphossugar_trans"/>
</dbReference>
<dbReference type="Pfam" id="PF00535">
    <property type="entry name" value="Glycos_transf_2"/>
    <property type="match status" value="1"/>
</dbReference>
<accession>A0A6J4TMF1</accession>
<dbReference type="InterPro" id="IPR001173">
    <property type="entry name" value="Glyco_trans_2-like"/>
</dbReference>
<gene>
    <name evidence="2" type="ORF">AVDCRST_MAG31-2085</name>
</gene>
<dbReference type="Gene3D" id="3.90.550.10">
    <property type="entry name" value="Spore Coat Polysaccharide Biosynthesis Protein SpsA, Chain A"/>
    <property type="match status" value="1"/>
</dbReference>
<dbReference type="PANTHER" id="PTHR43685:SF2">
    <property type="entry name" value="GLYCOSYLTRANSFERASE 2-LIKE DOMAIN-CONTAINING PROTEIN"/>
    <property type="match status" value="1"/>
</dbReference>
<evidence type="ECO:0000259" key="1">
    <source>
        <dbReference type="Pfam" id="PF00535"/>
    </source>
</evidence>
<organism evidence="2">
    <name type="scientific">uncultured Sphingomonas sp</name>
    <dbReference type="NCBI Taxonomy" id="158754"/>
    <lineage>
        <taxon>Bacteria</taxon>
        <taxon>Pseudomonadati</taxon>
        <taxon>Pseudomonadota</taxon>
        <taxon>Alphaproteobacteria</taxon>
        <taxon>Sphingomonadales</taxon>
        <taxon>Sphingomonadaceae</taxon>
        <taxon>Sphingomonas</taxon>
        <taxon>environmental samples</taxon>
    </lineage>
</organism>
<dbReference type="EMBL" id="CADCWA010000163">
    <property type="protein sequence ID" value="CAA9527707.1"/>
    <property type="molecule type" value="Genomic_DNA"/>
</dbReference>
<dbReference type="SUPFAM" id="SSF53448">
    <property type="entry name" value="Nucleotide-diphospho-sugar transferases"/>
    <property type="match status" value="1"/>
</dbReference>
<feature type="domain" description="Glycosyltransferase 2-like" evidence="1">
    <location>
        <begin position="11"/>
        <end position="125"/>
    </location>
</feature>
<proteinExistence type="predicted"/>
<dbReference type="CDD" id="cd00761">
    <property type="entry name" value="Glyco_tranf_GTA_type"/>
    <property type="match status" value="1"/>
</dbReference>
<dbReference type="RefSeq" id="WP_294170427.1">
    <property type="nucleotide sequence ID" value="NZ_CADCWA010000163.1"/>
</dbReference>
<dbReference type="PANTHER" id="PTHR43685">
    <property type="entry name" value="GLYCOSYLTRANSFERASE"/>
    <property type="match status" value="1"/>
</dbReference>
<reference evidence="2" key="1">
    <citation type="submission" date="2020-02" db="EMBL/GenBank/DDBJ databases">
        <authorList>
            <person name="Meier V. D."/>
        </authorList>
    </citation>
    <scope>NUCLEOTIDE SEQUENCE</scope>
    <source>
        <strain evidence="2">AVDCRST_MAG31</strain>
    </source>
</reference>
<evidence type="ECO:0000313" key="2">
    <source>
        <dbReference type="EMBL" id="CAA9527707.1"/>
    </source>
</evidence>
<dbReference type="AlphaFoldDB" id="A0A6J4TMF1"/>